<sequence length="81" mass="9443">MTFWRGIFLFLAHKTTLTTYRLQRPSFKADTQNRIHGGYVVLCYFFPKQYQIASLHTLQARPTIYNRPSSSPDMAIDQSQA</sequence>
<reference evidence="1 2" key="1">
    <citation type="submission" date="2020-08" db="EMBL/GenBank/DDBJ databases">
        <title>Genomic Encyclopedia of Type Strains, Phase IV (KMG-IV): sequencing the most valuable type-strain genomes for metagenomic binning, comparative biology and taxonomic classification.</title>
        <authorList>
            <person name="Goeker M."/>
        </authorList>
    </citation>
    <scope>NUCLEOTIDE SEQUENCE [LARGE SCALE GENOMIC DNA]</scope>
    <source>
        <strain evidence="1 2">DSM 100694</strain>
    </source>
</reference>
<evidence type="ECO:0000313" key="2">
    <source>
        <dbReference type="Proteomes" id="UP000585970"/>
    </source>
</evidence>
<accession>A0A840DT51</accession>
<protein>
    <submittedName>
        <fullName evidence="1">Uncharacterized protein</fullName>
    </submittedName>
</protein>
<evidence type="ECO:0000313" key="1">
    <source>
        <dbReference type="EMBL" id="MBB4076254.1"/>
    </source>
</evidence>
<gene>
    <name evidence="1" type="ORF">GGR08_000547</name>
</gene>
<dbReference type="EMBL" id="JACIFE010000003">
    <property type="protein sequence ID" value="MBB4076254.1"/>
    <property type="molecule type" value="Genomic_DNA"/>
</dbReference>
<keyword evidence="2" id="KW-1185">Reference proteome</keyword>
<name>A0A840DT51_9HYPH</name>
<comment type="caution">
    <text evidence="1">The sequence shown here is derived from an EMBL/GenBank/DDBJ whole genome shotgun (WGS) entry which is preliminary data.</text>
</comment>
<dbReference type="Proteomes" id="UP000585970">
    <property type="component" value="Unassembled WGS sequence"/>
</dbReference>
<dbReference type="AlphaFoldDB" id="A0A840DT51"/>
<organism evidence="1 2">
    <name type="scientific">Bartonella fuyuanensis</name>
    <dbReference type="NCBI Taxonomy" id="1460968"/>
    <lineage>
        <taxon>Bacteria</taxon>
        <taxon>Pseudomonadati</taxon>
        <taxon>Pseudomonadota</taxon>
        <taxon>Alphaproteobacteria</taxon>
        <taxon>Hyphomicrobiales</taxon>
        <taxon>Bartonellaceae</taxon>
        <taxon>Bartonella</taxon>
    </lineage>
</organism>
<proteinExistence type="predicted"/>